<evidence type="ECO:0000256" key="6">
    <source>
        <dbReference type="ARBA" id="ARBA00022847"/>
    </source>
</evidence>
<dbReference type="Gene3D" id="1.20.1250.20">
    <property type="entry name" value="MFS general substrate transporter like domains"/>
    <property type="match status" value="1"/>
</dbReference>
<dbReference type="InterPro" id="IPR005828">
    <property type="entry name" value="MFS_sugar_transport-like"/>
</dbReference>
<feature type="transmembrane region" description="Helical" evidence="11">
    <location>
        <begin position="291"/>
        <end position="313"/>
    </location>
</feature>
<dbReference type="KEGG" id="nnu:104588166"/>
<gene>
    <name evidence="13" type="primary">LOC104588166</name>
</gene>
<evidence type="ECO:0000313" key="12">
    <source>
        <dbReference type="Proteomes" id="UP000189703"/>
    </source>
</evidence>
<dbReference type="PROSITE" id="PS00216">
    <property type="entry name" value="SUGAR_TRANSPORT_1"/>
    <property type="match status" value="2"/>
</dbReference>
<dbReference type="PROSITE" id="PS50850">
    <property type="entry name" value="MFS"/>
    <property type="match status" value="1"/>
</dbReference>
<proteinExistence type="inferred from homology"/>
<dbReference type="GO" id="GO:0015293">
    <property type="term" value="F:symporter activity"/>
    <property type="evidence" value="ECO:0007669"/>
    <property type="project" value="UniProtKB-KW"/>
</dbReference>
<evidence type="ECO:0000256" key="11">
    <source>
        <dbReference type="SAM" id="Phobius"/>
    </source>
</evidence>
<evidence type="ECO:0000256" key="9">
    <source>
        <dbReference type="RuleBase" id="RU003346"/>
    </source>
</evidence>
<dbReference type="InterPro" id="IPR020846">
    <property type="entry name" value="MFS_dom"/>
</dbReference>
<dbReference type="InterPro" id="IPR005829">
    <property type="entry name" value="Sugar_transporter_CS"/>
</dbReference>
<feature type="transmembrane region" description="Helical" evidence="11">
    <location>
        <begin position="70"/>
        <end position="87"/>
    </location>
</feature>
<sequence>METGNNARSAASENPTPAFSSLEKRQKNKFSLKFAILASTVSLLLGYNIGAMIGGDPFIVYNLNLSNTQADILIIIINLFAAIGSVAAGRTSDWIGRRFTFTISAVILFIGSIILAFAQNYATLLVGRSVAGIGVGYALMVAPVYTVEISPALSRGFLTSFPEFFTNVGIFLAYICIYFVSRLSDELSWRLMLGLGAIPSIILAFSFLRLPESPRWLVMQGRLSEAKNVLVKIYDSEEEAVLRLIEIKPEAGITENYTEDEIAAAVGQKRSNGGGVWKELFLHPSPSIRRILIASVGVLFLQQASGIDAVALYTPQIIQRVGLEIPEILGGRGAVGFCKTCFVLISAFLADRIGRRRLLLTSVAGMVVSLLGLGVGLKVAEHYPDKPLPWAIALCIATVLSYAGFFSIGLGPTSWVYCSEAFPLRLRAEGVSVAAAVNRATSAAIMGTFRPLSNGITTGGTIFVYAGIASAGWVFLYIMLSDTQGKRLEELGAVFRKADEPVIDAHHNRRERNINGQIGK</sequence>
<evidence type="ECO:0000256" key="8">
    <source>
        <dbReference type="ARBA" id="ARBA00023136"/>
    </source>
</evidence>
<dbReference type="PANTHER" id="PTHR48020">
    <property type="entry name" value="PROTON MYO-INOSITOL COTRANSPORTER"/>
    <property type="match status" value="1"/>
</dbReference>
<dbReference type="eggNOG" id="KOG0254">
    <property type="taxonomic scope" value="Eukaryota"/>
</dbReference>
<feature type="transmembrane region" description="Helical" evidence="11">
    <location>
        <begin position="30"/>
        <end position="50"/>
    </location>
</feature>
<evidence type="ECO:0000256" key="4">
    <source>
        <dbReference type="ARBA" id="ARBA00022597"/>
    </source>
</evidence>
<feature type="transmembrane region" description="Helical" evidence="11">
    <location>
        <begin position="462"/>
        <end position="480"/>
    </location>
</feature>
<keyword evidence="3 9" id="KW-0813">Transport</keyword>
<dbReference type="PRINTS" id="PR00171">
    <property type="entry name" value="SUGRTRNSPORT"/>
</dbReference>
<dbReference type="PROSITE" id="PS00217">
    <property type="entry name" value="SUGAR_TRANSPORT_2"/>
    <property type="match status" value="1"/>
</dbReference>
<feature type="transmembrane region" description="Helical" evidence="11">
    <location>
        <begin position="431"/>
        <end position="450"/>
    </location>
</feature>
<dbReference type="InterPro" id="IPR003663">
    <property type="entry name" value="Sugar/inositol_transpt"/>
</dbReference>
<comment type="similarity">
    <text evidence="2 9">Belongs to the major facilitator superfamily. Sugar transporter (TC 2.A.1.1) family.</text>
</comment>
<evidence type="ECO:0000256" key="2">
    <source>
        <dbReference type="ARBA" id="ARBA00010992"/>
    </source>
</evidence>
<keyword evidence="6" id="KW-0769">Symport</keyword>
<dbReference type="OrthoDB" id="6339427at2759"/>
<accession>A0A1U7Z138</accession>
<feature type="transmembrane region" description="Helical" evidence="11">
    <location>
        <begin position="187"/>
        <end position="210"/>
    </location>
</feature>
<evidence type="ECO:0000256" key="3">
    <source>
        <dbReference type="ARBA" id="ARBA00022448"/>
    </source>
</evidence>
<feature type="region of interest" description="Disordered" evidence="10">
    <location>
        <begin position="1"/>
        <end position="22"/>
    </location>
</feature>
<dbReference type="Proteomes" id="UP000189703">
    <property type="component" value="Unplaced"/>
</dbReference>
<name>A0A1U7Z138_NELNU</name>
<keyword evidence="5 11" id="KW-0812">Transmembrane</keyword>
<organism evidence="12 13">
    <name type="scientific">Nelumbo nucifera</name>
    <name type="common">Sacred lotus</name>
    <dbReference type="NCBI Taxonomy" id="4432"/>
    <lineage>
        <taxon>Eukaryota</taxon>
        <taxon>Viridiplantae</taxon>
        <taxon>Streptophyta</taxon>
        <taxon>Embryophyta</taxon>
        <taxon>Tracheophyta</taxon>
        <taxon>Spermatophyta</taxon>
        <taxon>Magnoliopsida</taxon>
        <taxon>Proteales</taxon>
        <taxon>Nelumbonaceae</taxon>
        <taxon>Nelumbo</taxon>
    </lineage>
</organism>
<feature type="transmembrane region" description="Helical" evidence="11">
    <location>
        <begin position="125"/>
        <end position="145"/>
    </location>
</feature>
<dbReference type="Pfam" id="PF00083">
    <property type="entry name" value="Sugar_tr"/>
    <property type="match status" value="1"/>
</dbReference>
<dbReference type="SUPFAM" id="SSF103473">
    <property type="entry name" value="MFS general substrate transporter"/>
    <property type="match status" value="1"/>
</dbReference>
<dbReference type="FunFam" id="1.20.1250.20:FF:000025">
    <property type="entry name" value="probable polyol transporter 4"/>
    <property type="match status" value="1"/>
</dbReference>
<evidence type="ECO:0000313" key="13">
    <source>
        <dbReference type="RefSeq" id="XP_010244297.1"/>
    </source>
</evidence>
<evidence type="ECO:0000256" key="10">
    <source>
        <dbReference type="SAM" id="MobiDB-lite"/>
    </source>
</evidence>
<dbReference type="NCBIfam" id="TIGR00879">
    <property type="entry name" value="SP"/>
    <property type="match status" value="1"/>
</dbReference>
<evidence type="ECO:0000256" key="1">
    <source>
        <dbReference type="ARBA" id="ARBA00004141"/>
    </source>
</evidence>
<evidence type="ECO:0000256" key="5">
    <source>
        <dbReference type="ARBA" id="ARBA00022692"/>
    </source>
</evidence>
<dbReference type="InterPro" id="IPR036259">
    <property type="entry name" value="MFS_trans_sf"/>
</dbReference>
<evidence type="ECO:0000256" key="7">
    <source>
        <dbReference type="ARBA" id="ARBA00022989"/>
    </source>
</evidence>
<dbReference type="AlphaFoldDB" id="A0A1U7Z138"/>
<dbReference type="GeneID" id="104588166"/>
<dbReference type="InterPro" id="IPR050814">
    <property type="entry name" value="Myo-inositol_Transporter"/>
</dbReference>
<keyword evidence="12" id="KW-1185">Reference proteome</keyword>
<keyword evidence="7 11" id="KW-1133">Transmembrane helix</keyword>
<reference evidence="13" key="1">
    <citation type="submission" date="2025-08" db="UniProtKB">
        <authorList>
            <consortium name="RefSeq"/>
        </authorList>
    </citation>
    <scope>IDENTIFICATION</scope>
</reference>
<feature type="transmembrane region" description="Helical" evidence="11">
    <location>
        <begin position="99"/>
        <end position="119"/>
    </location>
</feature>
<dbReference type="RefSeq" id="XP_010244297.1">
    <property type="nucleotide sequence ID" value="XM_010245995.2"/>
</dbReference>
<feature type="compositionally biased region" description="Polar residues" evidence="10">
    <location>
        <begin position="1"/>
        <end position="19"/>
    </location>
</feature>
<dbReference type="GO" id="GO:0016020">
    <property type="term" value="C:membrane"/>
    <property type="evidence" value="ECO:0007669"/>
    <property type="project" value="UniProtKB-SubCell"/>
</dbReference>
<comment type="subcellular location">
    <subcellularLocation>
        <location evidence="1">Membrane</location>
        <topology evidence="1">Multi-pass membrane protein</topology>
    </subcellularLocation>
</comment>
<keyword evidence="8 11" id="KW-0472">Membrane</keyword>
<feature type="transmembrane region" description="Helical" evidence="11">
    <location>
        <begin position="157"/>
        <end position="181"/>
    </location>
</feature>
<feature type="transmembrane region" description="Helical" evidence="11">
    <location>
        <begin position="389"/>
        <end position="410"/>
    </location>
</feature>
<feature type="transmembrane region" description="Helical" evidence="11">
    <location>
        <begin position="358"/>
        <end position="377"/>
    </location>
</feature>
<feature type="transmembrane region" description="Helical" evidence="11">
    <location>
        <begin position="333"/>
        <end position="351"/>
    </location>
</feature>
<dbReference type="PANTHER" id="PTHR48020:SF49">
    <property type="entry name" value="SUGAR TRANSPORTER"/>
    <property type="match status" value="1"/>
</dbReference>
<protein>
    <submittedName>
        <fullName evidence="13">Polyol transporter 1</fullName>
    </submittedName>
</protein>
<keyword evidence="4" id="KW-0762">Sugar transport</keyword>